<evidence type="ECO:0000256" key="5">
    <source>
        <dbReference type="ARBA" id="ARBA00013151"/>
    </source>
</evidence>
<keyword evidence="6 11" id="KW-0963">Cytoplasm</keyword>
<comment type="subcellular location">
    <subcellularLocation>
        <location evidence="2 11">Cytoplasm</location>
    </subcellularLocation>
</comment>
<dbReference type="PANTHER" id="PTHR10683">
    <property type="entry name" value="TRANSALDOLASE"/>
    <property type="match status" value="1"/>
</dbReference>
<name>A0A106BJ31_THIDE</name>
<reference evidence="12 13" key="1">
    <citation type="journal article" date="2015" name="Appl. Environ. Microbiol.">
        <title>Aerobic and Anaerobic Thiosulfate Oxidation by a Cold-Adapted, Subglacial Chemoautotroph.</title>
        <authorList>
            <person name="Harrold Z.R."/>
            <person name="Skidmore M.L."/>
            <person name="Hamilton T.L."/>
            <person name="Desch L."/>
            <person name="Amada K."/>
            <person name="van Gelder W."/>
            <person name="Glover K."/>
            <person name="Roden E.E."/>
            <person name="Boyd E.S."/>
        </authorList>
    </citation>
    <scope>NUCLEOTIDE SEQUENCE [LARGE SCALE GENOMIC DNA]</scope>
    <source>
        <strain evidence="12 13">RG</strain>
    </source>
</reference>
<dbReference type="PANTHER" id="PTHR10683:SF31">
    <property type="entry name" value="TRANSALDOLASE"/>
    <property type="match status" value="1"/>
</dbReference>
<feature type="active site" description="Schiff-base intermediate with substrate" evidence="11">
    <location>
        <position position="139"/>
    </location>
</feature>
<evidence type="ECO:0000256" key="2">
    <source>
        <dbReference type="ARBA" id="ARBA00004496"/>
    </source>
</evidence>
<dbReference type="GO" id="GO:0006098">
    <property type="term" value="P:pentose-phosphate shunt"/>
    <property type="evidence" value="ECO:0007669"/>
    <property type="project" value="UniProtKB-UniRule"/>
</dbReference>
<dbReference type="PIRSF" id="PIRSF036915">
    <property type="entry name" value="Trnald_Bac_Plnt"/>
    <property type="match status" value="1"/>
</dbReference>
<sequence length="359" mass="37898">MNAAQHVTTLGQSLWLDNLSRSLLRDGTLAGLIAESGVSGVTSNPSIFQNALAGSPYYADDLARLKAGELDAEQRYEALVIPDIQAACDLLLPTYEASGGNDGYVSLEVAPRWAYDAAHTVKEAQRLSAAVDRRNLLVKVPGTPEGLNAFEALTTLGINVNVTLLFSIAQTRAVFDAYIRGLTARAAAGGDVRRSKAVASLFLSRVDTLVDKQLAAIGTQEALSLRGRAAVAMAKLAYQAYLQTFHGEAFAALAQQGATPQYLLWASTGVKNPDYPDLLYVEPLIGGETINTLPDKTLAALVEHGKPALTLAAGADEAAAQLAALAHLGVSMDTVGERLQVDGVDSFEASFTQLLEQTA</sequence>
<evidence type="ECO:0000256" key="9">
    <source>
        <dbReference type="ARBA" id="ARBA00023270"/>
    </source>
</evidence>
<accession>A0A106BJ31</accession>
<gene>
    <name evidence="11" type="primary">tal</name>
    <name evidence="12" type="ORF">ABW22_14940</name>
</gene>
<dbReference type="PATRIC" id="fig|36861.3.peg.2811"/>
<dbReference type="OrthoDB" id="9809101at2"/>
<dbReference type="InterPro" id="IPR004732">
    <property type="entry name" value="Transaldolase_2"/>
</dbReference>
<dbReference type="SUPFAM" id="SSF51569">
    <property type="entry name" value="Aldolase"/>
    <property type="match status" value="1"/>
</dbReference>
<dbReference type="GO" id="GO:0005975">
    <property type="term" value="P:carbohydrate metabolic process"/>
    <property type="evidence" value="ECO:0007669"/>
    <property type="project" value="InterPro"/>
</dbReference>
<dbReference type="Gene3D" id="3.20.20.70">
    <property type="entry name" value="Aldolase class I"/>
    <property type="match status" value="1"/>
</dbReference>
<keyword evidence="7 11" id="KW-0808">Transferase</keyword>
<comment type="similarity">
    <text evidence="4 11">Belongs to the transaldolase family. Type 2 subfamily.</text>
</comment>
<dbReference type="GO" id="GO:0005737">
    <property type="term" value="C:cytoplasm"/>
    <property type="evidence" value="ECO:0007669"/>
    <property type="project" value="UniProtKB-SubCell"/>
</dbReference>
<evidence type="ECO:0000256" key="1">
    <source>
        <dbReference type="ARBA" id="ARBA00003518"/>
    </source>
</evidence>
<dbReference type="Pfam" id="PF00923">
    <property type="entry name" value="TAL_FSA"/>
    <property type="match status" value="1"/>
</dbReference>
<dbReference type="AlphaFoldDB" id="A0A106BJ31"/>
<evidence type="ECO:0000256" key="4">
    <source>
        <dbReference type="ARBA" id="ARBA00008426"/>
    </source>
</evidence>
<dbReference type="RefSeq" id="WP_059758545.1">
    <property type="nucleotide sequence ID" value="NZ_LDUG01000048.1"/>
</dbReference>
<dbReference type="InterPro" id="IPR018225">
    <property type="entry name" value="Transaldolase_AS"/>
</dbReference>
<dbReference type="GO" id="GO:0004801">
    <property type="term" value="F:transaldolase activity"/>
    <property type="evidence" value="ECO:0007669"/>
    <property type="project" value="UniProtKB-UniRule"/>
</dbReference>
<evidence type="ECO:0000256" key="11">
    <source>
        <dbReference type="HAMAP-Rule" id="MF_00493"/>
    </source>
</evidence>
<comment type="pathway">
    <text evidence="3 11">Carbohydrate degradation; pentose phosphate pathway; D-glyceraldehyde 3-phosphate and beta-D-fructose 6-phosphate from D-ribose 5-phosphate and D-xylulose 5-phosphate (non-oxidative stage): step 2/3.</text>
</comment>
<proteinExistence type="inferred from homology"/>
<dbReference type="PROSITE" id="PS01054">
    <property type="entry name" value="TRANSALDOLASE_1"/>
    <property type="match status" value="1"/>
</dbReference>
<dbReference type="EC" id="2.2.1.2" evidence="5 11"/>
<dbReference type="NCBIfam" id="TIGR00876">
    <property type="entry name" value="tal_mycobact"/>
    <property type="match status" value="1"/>
</dbReference>
<evidence type="ECO:0000256" key="7">
    <source>
        <dbReference type="ARBA" id="ARBA00022679"/>
    </source>
</evidence>
<evidence type="ECO:0000313" key="13">
    <source>
        <dbReference type="Proteomes" id="UP000064243"/>
    </source>
</evidence>
<dbReference type="Proteomes" id="UP000064243">
    <property type="component" value="Unassembled WGS sequence"/>
</dbReference>
<comment type="catalytic activity">
    <reaction evidence="10 11">
        <text>D-sedoheptulose 7-phosphate + D-glyceraldehyde 3-phosphate = D-erythrose 4-phosphate + beta-D-fructose 6-phosphate</text>
        <dbReference type="Rhea" id="RHEA:17053"/>
        <dbReference type="ChEBI" id="CHEBI:16897"/>
        <dbReference type="ChEBI" id="CHEBI:57483"/>
        <dbReference type="ChEBI" id="CHEBI:57634"/>
        <dbReference type="ChEBI" id="CHEBI:59776"/>
        <dbReference type="EC" id="2.2.1.2"/>
    </reaction>
</comment>
<dbReference type="CDD" id="cd00955">
    <property type="entry name" value="Transaldolase_like"/>
    <property type="match status" value="1"/>
</dbReference>
<dbReference type="STRING" id="1123392.GCA_000376425_01488"/>
<dbReference type="PROSITE" id="PS00958">
    <property type="entry name" value="TRANSALDOLASE_2"/>
    <property type="match status" value="1"/>
</dbReference>
<dbReference type="InterPro" id="IPR001585">
    <property type="entry name" value="TAL/FSA"/>
</dbReference>
<keyword evidence="9 11" id="KW-0704">Schiff base</keyword>
<organism evidence="12 13">
    <name type="scientific">Thiobacillus denitrificans</name>
    <dbReference type="NCBI Taxonomy" id="36861"/>
    <lineage>
        <taxon>Bacteria</taxon>
        <taxon>Pseudomonadati</taxon>
        <taxon>Pseudomonadota</taxon>
        <taxon>Betaproteobacteria</taxon>
        <taxon>Nitrosomonadales</taxon>
        <taxon>Thiobacillaceae</taxon>
        <taxon>Thiobacillus</taxon>
    </lineage>
</organism>
<comment type="caution">
    <text evidence="12">The sequence shown here is derived from an EMBL/GenBank/DDBJ whole genome shotgun (WGS) entry which is preliminary data.</text>
</comment>
<dbReference type="HAMAP" id="MF_00493">
    <property type="entry name" value="Transaldolase_2"/>
    <property type="match status" value="1"/>
</dbReference>
<evidence type="ECO:0000256" key="10">
    <source>
        <dbReference type="ARBA" id="ARBA00048810"/>
    </source>
</evidence>
<evidence type="ECO:0000256" key="8">
    <source>
        <dbReference type="ARBA" id="ARBA00023126"/>
    </source>
</evidence>
<keyword evidence="8 11" id="KW-0570">Pentose shunt</keyword>
<evidence type="ECO:0000313" key="12">
    <source>
        <dbReference type="EMBL" id="KVW93415.1"/>
    </source>
</evidence>
<keyword evidence="13" id="KW-1185">Reference proteome</keyword>
<protein>
    <recommendedName>
        <fullName evidence="5 11">Transaldolase</fullName>
        <ecNumber evidence="5 11">2.2.1.2</ecNumber>
    </recommendedName>
</protein>
<evidence type="ECO:0000256" key="6">
    <source>
        <dbReference type="ARBA" id="ARBA00022490"/>
    </source>
</evidence>
<dbReference type="EMBL" id="LDUG01000048">
    <property type="protein sequence ID" value="KVW93415.1"/>
    <property type="molecule type" value="Genomic_DNA"/>
</dbReference>
<dbReference type="InterPro" id="IPR013785">
    <property type="entry name" value="Aldolase_TIM"/>
</dbReference>
<dbReference type="UniPathway" id="UPA00115">
    <property type="reaction ID" value="UER00414"/>
</dbReference>
<evidence type="ECO:0000256" key="3">
    <source>
        <dbReference type="ARBA" id="ARBA00004857"/>
    </source>
</evidence>
<dbReference type="NCBIfam" id="NF002881">
    <property type="entry name" value="PRK03343.1"/>
    <property type="match status" value="1"/>
</dbReference>
<comment type="function">
    <text evidence="1 11">Transaldolase is important for the balance of metabolites in the pentose-phosphate pathway.</text>
</comment>